<evidence type="ECO:0000256" key="6">
    <source>
        <dbReference type="PROSITE-ProRule" id="PRU00354"/>
    </source>
</evidence>
<evidence type="ECO:0000256" key="5">
    <source>
        <dbReference type="HAMAP-Rule" id="MF_00198"/>
    </source>
</evidence>
<feature type="binding site" evidence="5">
    <location>
        <position position="36"/>
    </location>
    <ligand>
        <name>S-methyl-5'-thioadenosine</name>
        <dbReference type="ChEBI" id="CHEBI:17509"/>
    </ligand>
</feature>
<feature type="domain" description="PABS" evidence="7">
    <location>
        <begin position="6"/>
        <end position="264"/>
    </location>
</feature>
<dbReference type="AlphaFoldDB" id="A0A5E7EV46"/>
<feature type="binding site" evidence="5">
    <location>
        <begin position="150"/>
        <end position="151"/>
    </location>
    <ligand>
        <name>S-methyl-5'-thioadenosine</name>
        <dbReference type="ChEBI" id="CHEBI:17509"/>
    </ligand>
</feature>
<protein>
    <recommendedName>
        <fullName evidence="5">Polyamine aminopropyltransferase</fullName>
    </recommendedName>
    <alternativeName>
        <fullName evidence="5">Putrescine aminopropyltransferase</fullName>
        <shortName evidence="5">PAPT</shortName>
    </alternativeName>
    <alternativeName>
        <fullName evidence="5">Spermidine synthase</fullName>
        <shortName evidence="5">SPDS</shortName>
        <shortName evidence="5">SPDSY</shortName>
        <ecNumber evidence="5">2.5.1.16</ecNumber>
    </alternativeName>
</protein>
<dbReference type="EMBL" id="CABVHP010000020">
    <property type="protein sequence ID" value="VVO31041.1"/>
    <property type="molecule type" value="Genomic_DNA"/>
</dbReference>
<reference evidence="8 9" key="1">
    <citation type="submission" date="2019-09" db="EMBL/GenBank/DDBJ databases">
        <authorList>
            <person name="Chandra G."/>
            <person name="Truman W A."/>
        </authorList>
    </citation>
    <scope>NUCLEOTIDE SEQUENCE [LARGE SCALE GENOMIC DNA]</scope>
    <source>
        <strain evidence="8">PS704</strain>
    </source>
</reference>
<evidence type="ECO:0000256" key="4">
    <source>
        <dbReference type="ARBA" id="ARBA00023115"/>
    </source>
</evidence>
<accession>A0A5E7EV46</accession>
<comment type="pathway">
    <text evidence="5">Amine and polyamine biosynthesis; spermidine biosynthesis; spermidine from putrescine: step 1/1.</text>
</comment>
<gene>
    <name evidence="8" type="primary">speE_4</name>
    <name evidence="5" type="synonym">speE</name>
    <name evidence="8" type="ORF">PS704_05010</name>
</gene>
<comment type="subunit">
    <text evidence="5">Homodimer or homotetramer.</text>
</comment>
<comment type="caution">
    <text evidence="5">Lacks conserved residue(s) required for the propagation of feature annotation.</text>
</comment>
<evidence type="ECO:0000259" key="7">
    <source>
        <dbReference type="PROSITE" id="PS51006"/>
    </source>
</evidence>
<feature type="binding site" evidence="5">
    <location>
        <position position="66"/>
    </location>
    <ligand>
        <name>spermidine</name>
        <dbReference type="ChEBI" id="CHEBI:57834"/>
    </ligand>
</feature>
<feature type="binding site" evidence="5">
    <location>
        <position position="110"/>
    </location>
    <ligand>
        <name>S-methyl-5'-thioadenosine</name>
        <dbReference type="ChEBI" id="CHEBI:17509"/>
    </ligand>
</feature>
<keyword evidence="4 5" id="KW-0620">Polyamine biosynthesis</keyword>
<dbReference type="InterPro" id="IPR001045">
    <property type="entry name" value="Spermi_synthase"/>
</dbReference>
<dbReference type="EC" id="2.5.1.16" evidence="5"/>
<dbReference type="OrthoDB" id="9793120at2"/>
<organism evidence="8 9">
    <name type="scientific">Pseudomonas fluorescens</name>
    <dbReference type="NCBI Taxonomy" id="294"/>
    <lineage>
        <taxon>Bacteria</taxon>
        <taxon>Pseudomonadati</taxon>
        <taxon>Pseudomonadota</taxon>
        <taxon>Gammaproteobacteria</taxon>
        <taxon>Pseudomonadales</taxon>
        <taxon>Pseudomonadaceae</taxon>
        <taxon>Pseudomonas</taxon>
    </lineage>
</organism>
<feature type="binding site" evidence="5">
    <location>
        <position position="91"/>
    </location>
    <ligand>
        <name>spermidine</name>
        <dbReference type="ChEBI" id="CHEBI:57834"/>
    </ligand>
</feature>
<keyword evidence="3 5" id="KW-0745">Spermidine biosynthesis</keyword>
<evidence type="ECO:0000256" key="2">
    <source>
        <dbReference type="ARBA" id="ARBA00022679"/>
    </source>
</evidence>
<comment type="catalytic activity">
    <reaction evidence="5">
        <text>S-adenosyl 3-(methylsulfanyl)propylamine + putrescine = S-methyl-5'-thioadenosine + spermidine + H(+)</text>
        <dbReference type="Rhea" id="RHEA:12721"/>
        <dbReference type="ChEBI" id="CHEBI:15378"/>
        <dbReference type="ChEBI" id="CHEBI:17509"/>
        <dbReference type="ChEBI" id="CHEBI:57443"/>
        <dbReference type="ChEBI" id="CHEBI:57834"/>
        <dbReference type="ChEBI" id="CHEBI:326268"/>
        <dbReference type="EC" id="2.5.1.16"/>
    </reaction>
</comment>
<feature type="active site" description="Proton acceptor" evidence="5 6">
    <location>
        <position position="171"/>
    </location>
</feature>
<feature type="binding site" evidence="5">
    <location>
        <position position="177"/>
    </location>
    <ligand>
        <name>S-methyl-5'-thioadenosine</name>
        <dbReference type="ChEBI" id="CHEBI:17509"/>
    </ligand>
</feature>
<keyword evidence="2 5" id="KW-0808">Transferase</keyword>
<dbReference type="PANTHER" id="PTHR43317:SF1">
    <property type="entry name" value="THERMOSPERMINE SYNTHASE ACAULIS5"/>
    <property type="match status" value="1"/>
</dbReference>
<dbReference type="Proteomes" id="UP000326557">
    <property type="component" value="Unassembled WGS sequence"/>
</dbReference>
<comment type="similarity">
    <text evidence="1 5">Belongs to the spermidine/spermine synthase family.</text>
</comment>
<dbReference type="PROSITE" id="PS51006">
    <property type="entry name" value="PABS_2"/>
    <property type="match status" value="1"/>
</dbReference>
<dbReference type="HAMAP" id="MF_00198">
    <property type="entry name" value="Spermidine_synth"/>
    <property type="match status" value="1"/>
</dbReference>
<evidence type="ECO:0000256" key="1">
    <source>
        <dbReference type="ARBA" id="ARBA00007867"/>
    </source>
</evidence>
<evidence type="ECO:0000256" key="3">
    <source>
        <dbReference type="ARBA" id="ARBA00023066"/>
    </source>
</evidence>
<comment type="function">
    <text evidence="5">Catalyzes the irreversible transfer of a propylamine group from the amino donor S-adenosylmethioninamine (decarboxy-AdoMet) to putrescine (1,4-diaminobutane) to yield spermidine.</text>
</comment>
<dbReference type="GO" id="GO:0010487">
    <property type="term" value="F:thermospermine synthase activity"/>
    <property type="evidence" value="ECO:0007669"/>
    <property type="project" value="TreeGrafter"/>
</dbReference>
<dbReference type="InterPro" id="IPR030374">
    <property type="entry name" value="PABS"/>
</dbReference>
<dbReference type="GO" id="GO:0008295">
    <property type="term" value="P:spermidine biosynthetic process"/>
    <property type="evidence" value="ECO:0007669"/>
    <property type="project" value="UniProtKB-UniRule"/>
</dbReference>
<name>A0A5E7EV46_PSEFL</name>
<dbReference type="Gene3D" id="3.40.50.150">
    <property type="entry name" value="Vaccinia Virus protein VP39"/>
    <property type="match status" value="1"/>
</dbReference>
<dbReference type="InterPro" id="IPR029063">
    <property type="entry name" value="SAM-dependent_MTases_sf"/>
</dbReference>
<dbReference type="RefSeq" id="WP_150639715.1">
    <property type="nucleotide sequence ID" value="NZ_CABVHP010000020.1"/>
</dbReference>
<evidence type="ECO:0000313" key="9">
    <source>
        <dbReference type="Proteomes" id="UP000326557"/>
    </source>
</evidence>
<dbReference type="SUPFAM" id="SSF53335">
    <property type="entry name" value="S-adenosyl-L-methionine-dependent methyltransferases"/>
    <property type="match status" value="1"/>
</dbReference>
<proteinExistence type="inferred from homology"/>
<dbReference type="CDD" id="cd02440">
    <property type="entry name" value="AdoMet_MTases"/>
    <property type="match status" value="1"/>
</dbReference>
<dbReference type="UniPathway" id="UPA00248">
    <property type="reaction ID" value="UER00314"/>
</dbReference>
<dbReference type="Pfam" id="PF01564">
    <property type="entry name" value="Spermine_synth"/>
    <property type="match status" value="1"/>
</dbReference>
<dbReference type="GO" id="GO:0004766">
    <property type="term" value="F:spermidine synthase activity"/>
    <property type="evidence" value="ECO:0007669"/>
    <property type="project" value="UniProtKB-UniRule"/>
</dbReference>
<dbReference type="PANTHER" id="PTHR43317">
    <property type="entry name" value="THERMOSPERMINE SYNTHASE ACAULIS5"/>
    <property type="match status" value="1"/>
</dbReference>
<sequence>MSKIPESMILQEPISEGISRSWEIYKIHVQSKTEFQDLLIADTAHGTTLFCNNERQSSELSQLAYHEGQVMPALLSMPNLPKTALVIGSSEGVAVQILQKAGVENITHVDIDEECMVACGKYLPYGYTVDEIKKYMSAGSTDSLKVIIGDGKEYIESMLDKSINFDLIVMDIPDEGPKTEGLYDELFWNRVKSVLAPGGAFITQAGNSCLWRCDSLKTAYVRMKKVFHHVTYFEVDEQDWVWLVGHAGEVELSTEQMQEKLASSKYTPRHIDAVSLSRSVIAPKVMRMDDCI</sequence>
<evidence type="ECO:0000313" key="8">
    <source>
        <dbReference type="EMBL" id="VVO31041.1"/>
    </source>
</evidence>